<dbReference type="STRING" id="1618480.US11_C0001G0019"/>
<evidence type="ECO:0000313" key="3">
    <source>
        <dbReference type="Proteomes" id="UP000034344"/>
    </source>
</evidence>
<evidence type="ECO:0000259" key="1">
    <source>
        <dbReference type="Pfam" id="PF06114"/>
    </source>
</evidence>
<accession>A0A0G0ELT5</accession>
<protein>
    <recommendedName>
        <fullName evidence="1">IrrE N-terminal-like domain-containing protein</fullName>
    </recommendedName>
</protein>
<gene>
    <name evidence="2" type="ORF">US11_C0001G0019</name>
</gene>
<name>A0A0G0ELT5_9BACT</name>
<reference evidence="2 3" key="1">
    <citation type="journal article" date="2015" name="Nature">
        <title>rRNA introns, odd ribosomes, and small enigmatic genomes across a large radiation of phyla.</title>
        <authorList>
            <person name="Brown C.T."/>
            <person name="Hug L.A."/>
            <person name="Thomas B.C."/>
            <person name="Sharon I."/>
            <person name="Castelle C.J."/>
            <person name="Singh A."/>
            <person name="Wilkins M.J."/>
            <person name="Williams K.H."/>
            <person name="Banfield J.F."/>
        </authorList>
    </citation>
    <scope>NUCLEOTIDE SEQUENCE [LARGE SCALE GENOMIC DNA]</scope>
</reference>
<dbReference type="EMBL" id="LBRS01000001">
    <property type="protein sequence ID" value="KKQ02060.1"/>
    <property type="molecule type" value="Genomic_DNA"/>
</dbReference>
<dbReference type="Proteomes" id="UP000034344">
    <property type="component" value="Unassembled WGS sequence"/>
</dbReference>
<evidence type="ECO:0000313" key="2">
    <source>
        <dbReference type="EMBL" id="KKQ02060.1"/>
    </source>
</evidence>
<feature type="domain" description="IrrE N-terminal-like" evidence="1">
    <location>
        <begin position="172"/>
        <end position="294"/>
    </location>
</feature>
<dbReference type="PANTHER" id="PTHR43236:SF2">
    <property type="entry name" value="BLL0069 PROTEIN"/>
    <property type="match status" value="1"/>
</dbReference>
<sequence>MSGRTTTIIVSSSVLKWARQTLFGGKIQEAATKLKITIEELKDWETNNPTITISQLKRLSKKYKRHISVLLLNTPPISQQPPKFRKLPDFNKAIFDQSTFLAIRQAQEIQNTTIFLLQNKLNTFVKNVHKYNNNSTLLASRVIEALNISDSNRFKSNNSKEQLIIWKRLLEGVGIIILELSFPINDSRAFTIYDQVAPLIVLNHKDTDNAQIFSLFHELGHIILGQTDLDKELNLDVRYLNPNEIFCNDFAARVLVPLELLKKRVGTITNFNDDNIKDLANTFKVSTAVIWRRLRDEAYITISQFNQIKHRLSTFEPFTQHDPKKKFVANKNTYLYITIKRKSELYISEVFNAFNQNRISYYDVLNYIGIKSDYITRLQKLMYM</sequence>
<dbReference type="AlphaFoldDB" id="A0A0G0ELT5"/>
<comment type="caution">
    <text evidence="2">The sequence shown here is derived from an EMBL/GenBank/DDBJ whole genome shotgun (WGS) entry which is preliminary data.</text>
</comment>
<dbReference type="InterPro" id="IPR052345">
    <property type="entry name" value="Rad_response_metalloprotease"/>
</dbReference>
<dbReference type="InterPro" id="IPR010359">
    <property type="entry name" value="IrrE_HExxH"/>
</dbReference>
<dbReference type="PANTHER" id="PTHR43236">
    <property type="entry name" value="ANTITOXIN HIGA1"/>
    <property type="match status" value="1"/>
</dbReference>
<dbReference type="Gene3D" id="1.10.10.2910">
    <property type="match status" value="1"/>
</dbReference>
<proteinExistence type="predicted"/>
<dbReference type="Pfam" id="PF06114">
    <property type="entry name" value="Peptidase_M78"/>
    <property type="match status" value="1"/>
</dbReference>
<organism evidence="2 3">
    <name type="scientific">Candidatus Roizmanbacteria bacterium GW2011_GWA2_36_23</name>
    <dbReference type="NCBI Taxonomy" id="1618480"/>
    <lineage>
        <taxon>Bacteria</taxon>
        <taxon>Candidatus Roizmaniibacteriota</taxon>
    </lineage>
</organism>